<dbReference type="Proteomes" id="UP000032210">
    <property type="component" value="Unassembled WGS sequence"/>
</dbReference>
<dbReference type="PANTHER" id="PTHR10344:SF4">
    <property type="entry name" value="UMP-CMP KINASE 2, MITOCHONDRIAL"/>
    <property type="match status" value="1"/>
</dbReference>
<dbReference type="InterPro" id="IPR018094">
    <property type="entry name" value="Thymidylate_kinase"/>
</dbReference>
<dbReference type="GO" id="GO:0006233">
    <property type="term" value="P:dTDP biosynthetic process"/>
    <property type="evidence" value="ECO:0007669"/>
    <property type="project" value="InterPro"/>
</dbReference>
<evidence type="ECO:0000256" key="9">
    <source>
        <dbReference type="ARBA" id="ARBA00029962"/>
    </source>
</evidence>
<keyword evidence="8 11" id="KW-0067">ATP-binding</keyword>
<dbReference type="GO" id="GO:0004550">
    <property type="term" value="F:nucleoside diphosphate kinase activity"/>
    <property type="evidence" value="ECO:0007669"/>
    <property type="project" value="TreeGrafter"/>
</dbReference>
<evidence type="ECO:0000313" key="13">
    <source>
        <dbReference type="EMBL" id="KIR22162.1"/>
    </source>
</evidence>
<dbReference type="Pfam" id="PF02223">
    <property type="entry name" value="Thymidylate_kin"/>
    <property type="match status" value="1"/>
</dbReference>
<evidence type="ECO:0000256" key="4">
    <source>
        <dbReference type="ARBA" id="ARBA00022679"/>
    </source>
</evidence>
<dbReference type="RefSeq" id="WP_043048635.1">
    <property type="nucleotide sequence ID" value="NZ_JXCQ01000016.1"/>
</dbReference>
<accession>A0A0D0RRR3</accession>
<evidence type="ECO:0000256" key="5">
    <source>
        <dbReference type="ARBA" id="ARBA00022727"/>
    </source>
</evidence>
<evidence type="ECO:0000256" key="2">
    <source>
        <dbReference type="ARBA" id="ARBA00012980"/>
    </source>
</evidence>
<dbReference type="GO" id="GO:0005524">
    <property type="term" value="F:ATP binding"/>
    <property type="evidence" value="ECO:0007669"/>
    <property type="project" value="UniProtKB-UniRule"/>
</dbReference>
<comment type="caution">
    <text evidence="13">The sequence shown here is derived from an EMBL/GenBank/DDBJ whole genome shotgun (WGS) entry which is preliminary data.</text>
</comment>
<dbReference type="SUPFAM" id="SSF52540">
    <property type="entry name" value="P-loop containing nucleoside triphosphate hydrolases"/>
    <property type="match status" value="1"/>
</dbReference>
<evidence type="ECO:0000256" key="1">
    <source>
        <dbReference type="ARBA" id="ARBA00009776"/>
    </source>
</evidence>
<dbReference type="Gene3D" id="3.40.50.300">
    <property type="entry name" value="P-loop containing nucleotide triphosphate hydrolases"/>
    <property type="match status" value="1"/>
</dbReference>
<keyword evidence="4 11" id="KW-0808">Transferase</keyword>
<comment type="catalytic activity">
    <reaction evidence="10 11">
        <text>dTMP + ATP = dTDP + ADP</text>
        <dbReference type="Rhea" id="RHEA:13517"/>
        <dbReference type="ChEBI" id="CHEBI:30616"/>
        <dbReference type="ChEBI" id="CHEBI:58369"/>
        <dbReference type="ChEBI" id="CHEBI:63528"/>
        <dbReference type="ChEBI" id="CHEBI:456216"/>
        <dbReference type="EC" id="2.7.4.9"/>
    </reaction>
</comment>
<gene>
    <name evidence="13" type="primary">tmk_2</name>
    <name evidence="11" type="synonym">tmk</name>
    <name evidence="13" type="ORF">PFLU3_23770</name>
</gene>
<keyword evidence="7 11" id="KW-0418">Kinase</keyword>
<evidence type="ECO:0000256" key="11">
    <source>
        <dbReference type="HAMAP-Rule" id="MF_00165"/>
    </source>
</evidence>
<dbReference type="EMBL" id="JXCQ01000016">
    <property type="protein sequence ID" value="KIR22162.1"/>
    <property type="molecule type" value="Genomic_DNA"/>
</dbReference>
<protein>
    <recommendedName>
        <fullName evidence="3 11">Thymidylate kinase</fullName>
        <ecNumber evidence="2 11">2.7.4.9</ecNumber>
    </recommendedName>
    <alternativeName>
        <fullName evidence="9 11">dTMP kinase</fullName>
    </alternativeName>
</protein>
<evidence type="ECO:0000256" key="10">
    <source>
        <dbReference type="ARBA" id="ARBA00048743"/>
    </source>
</evidence>
<sequence length="225" mass="25623">MTDKQFFVAFEGLDGAGKSTVFEALGPLLKNRIKNKLVLVDKKYPPAFSSYTDNHIATIRSILWEYPKGAPMDELGDMHWLYLLAAWFHVIDNTQIKPALVEGHSVIMESWCYKYLVRYRLKADYMYEAMLTAFYSLTRPSPVIYIDVDPKIAAERKTSYGFSESGGMDGLKGSSKSDFIAYQNTLREIYLDLAAQNGWMIIKADHKSIDFIAHEVMESLSDFGI</sequence>
<evidence type="ECO:0000256" key="3">
    <source>
        <dbReference type="ARBA" id="ARBA00017144"/>
    </source>
</evidence>
<dbReference type="GO" id="GO:0005737">
    <property type="term" value="C:cytoplasm"/>
    <property type="evidence" value="ECO:0007669"/>
    <property type="project" value="TreeGrafter"/>
</dbReference>
<dbReference type="PANTHER" id="PTHR10344">
    <property type="entry name" value="THYMIDYLATE KINASE"/>
    <property type="match status" value="1"/>
</dbReference>
<proteinExistence type="inferred from homology"/>
<dbReference type="InterPro" id="IPR027417">
    <property type="entry name" value="P-loop_NTPase"/>
</dbReference>
<dbReference type="GO" id="GO:0006235">
    <property type="term" value="P:dTTP biosynthetic process"/>
    <property type="evidence" value="ECO:0007669"/>
    <property type="project" value="UniProtKB-UniRule"/>
</dbReference>
<name>A0A0D0RRR3_PSEFL</name>
<evidence type="ECO:0000259" key="12">
    <source>
        <dbReference type="Pfam" id="PF02223"/>
    </source>
</evidence>
<evidence type="ECO:0000256" key="6">
    <source>
        <dbReference type="ARBA" id="ARBA00022741"/>
    </source>
</evidence>
<feature type="binding site" evidence="11">
    <location>
        <begin position="12"/>
        <end position="19"/>
    </location>
    <ligand>
        <name>ATP</name>
        <dbReference type="ChEBI" id="CHEBI:30616"/>
    </ligand>
</feature>
<evidence type="ECO:0000256" key="7">
    <source>
        <dbReference type="ARBA" id="ARBA00022777"/>
    </source>
</evidence>
<evidence type="ECO:0000256" key="8">
    <source>
        <dbReference type="ARBA" id="ARBA00022840"/>
    </source>
</evidence>
<dbReference type="EC" id="2.7.4.9" evidence="2 11"/>
<reference evidence="13 14" key="1">
    <citation type="submission" date="2015-01" db="EMBL/GenBank/DDBJ databases">
        <title>Genome sequence of the beneficial rhizobacterium Pseudomonas fluorescens 2-79.</title>
        <authorList>
            <person name="Thuermer A."/>
            <person name="Daniel R."/>
        </authorList>
    </citation>
    <scope>NUCLEOTIDE SEQUENCE [LARGE SCALE GENOMIC DNA]</scope>
    <source>
        <strain evidence="13 14">2-79</strain>
    </source>
</reference>
<dbReference type="GO" id="GO:0006227">
    <property type="term" value="P:dUDP biosynthetic process"/>
    <property type="evidence" value="ECO:0007669"/>
    <property type="project" value="TreeGrafter"/>
</dbReference>
<keyword evidence="5 11" id="KW-0545">Nucleotide biosynthesis</keyword>
<evidence type="ECO:0000313" key="14">
    <source>
        <dbReference type="Proteomes" id="UP000032210"/>
    </source>
</evidence>
<dbReference type="GO" id="GO:0004798">
    <property type="term" value="F:dTMP kinase activity"/>
    <property type="evidence" value="ECO:0007669"/>
    <property type="project" value="UniProtKB-UniRule"/>
</dbReference>
<comment type="function">
    <text evidence="11">Phosphorylation of dTMP to form dTDP in both de novo and salvage pathways of dTTP synthesis.</text>
</comment>
<dbReference type="PATRIC" id="fig|294.125.peg.2437"/>
<dbReference type="HAMAP" id="MF_00165">
    <property type="entry name" value="Thymidylate_kinase"/>
    <property type="match status" value="1"/>
</dbReference>
<keyword evidence="6 11" id="KW-0547">Nucleotide-binding</keyword>
<dbReference type="AlphaFoldDB" id="A0A0D0RRR3"/>
<comment type="similarity">
    <text evidence="1 11">Belongs to the thymidylate kinase family.</text>
</comment>
<feature type="domain" description="Thymidylate kinase-like" evidence="12">
    <location>
        <begin position="10"/>
        <end position="207"/>
    </location>
</feature>
<organism evidence="13 14">
    <name type="scientific">Pseudomonas fluorescens</name>
    <dbReference type="NCBI Taxonomy" id="294"/>
    <lineage>
        <taxon>Bacteria</taxon>
        <taxon>Pseudomonadati</taxon>
        <taxon>Pseudomonadota</taxon>
        <taxon>Gammaproteobacteria</taxon>
        <taxon>Pseudomonadales</taxon>
        <taxon>Pseudomonadaceae</taxon>
        <taxon>Pseudomonas</taxon>
    </lineage>
</organism>
<dbReference type="InterPro" id="IPR039430">
    <property type="entry name" value="Thymidylate_kin-like_dom"/>
</dbReference>